<comment type="caution">
    <text evidence="1">The sequence shown here is derived from an EMBL/GenBank/DDBJ whole genome shotgun (WGS) entry which is preliminary data.</text>
</comment>
<dbReference type="SUPFAM" id="SSF56300">
    <property type="entry name" value="Metallo-dependent phosphatases"/>
    <property type="match status" value="1"/>
</dbReference>
<sequence>QKRATVHGQVMKLTSEEEVEALIKNLELLGYYYIDITEEEFEILRQDENRVNEIFHEKARHRLKEWIDLADERLQGTNTEIYISGGNDDAEEILDILGEYTSEYVIPCEGRAVQLDEIHTMVSLGISNPTPWDTPREYPEEVIAERIEQTVDGIEDFSNVVFNFHVPPYNYGLDLCPELDTSTDPPTPVSKGGQQIIKPVGSKAVAEAIERYQPLLVLCGHIHESKATVRIGRSFAINPGSEYGEGILHGAIVNLGDGEIVSWQMTSG</sequence>
<dbReference type="InterPro" id="IPR029052">
    <property type="entry name" value="Metallo-depent_PP-like"/>
</dbReference>
<dbReference type="PANTHER" id="PTHR37523">
    <property type="entry name" value="METALLOPHOSPHOESTERASE"/>
    <property type="match status" value="1"/>
</dbReference>
<evidence type="ECO:0000313" key="1">
    <source>
        <dbReference type="EMBL" id="GAF97992.1"/>
    </source>
</evidence>
<proteinExistence type="predicted"/>
<dbReference type="AlphaFoldDB" id="X0UCA6"/>
<name>X0UCA6_9ZZZZ</name>
<gene>
    <name evidence="1" type="ORF">S01H1_28556</name>
</gene>
<accession>X0UCA6</accession>
<feature type="non-terminal residue" evidence="1">
    <location>
        <position position="1"/>
    </location>
</feature>
<dbReference type="PANTHER" id="PTHR37523:SF1">
    <property type="entry name" value="CALCINEURIN-LIKE PHOSPHOESTERASE DOMAIN-CONTAINING PROTEIN"/>
    <property type="match status" value="1"/>
</dbReference>
<organism evidence="1">
    <name type="scientific">marine sediment metagenome</name>
    <dbReference type="NCBI Taxonomy" id="412755"/>
    <lineage>
        <taxon>unclassified sequences</taxon>
        <taxon>metagenomes</taxon>
        <taxon>ecological metagenomes</taxon>
    </lineage>
</organism>
<dbReference type="EMBL" id="BARS01017461">
    <property type="protein sequence ID" value="GAF97992.1"/>
    <property type="molecule type" value="Genomic_DNA"/>
</dbReference>
<reference evidence="1" key="1">
    <citation type="journal article" date="2014" name="Front. Microbiol.">
        <title>High frequency of phylogenetically diverse reductive dehalogenase-homologous genes in deep subseafloor sedimentary metagenomes.</title>
        <authorList>
            <person name="Kawai M."/>
            <person name="Futagami T."/>
            <person name="Toyoda A."/>
            <person name="Takaki Y."/>
            <person name="Nishi S."/>
            <person name="Hori S."/>
            <person name="Arai W."/>
            <person name="Tsubouchi T."/>
            <person name="Morono Y."/>
            <person name="Uchiyama I."/>
            <person name="Ito T."/>
            <person name="Fujiyama A."/>
            <person name="Inagaki F."/>
            <person name="Takami H."/>
        </authorList>
    </citation>
    <scope>NUCLEOTIDE SEQUENCE</scope>
    <source>
        <strain evidence="1">Expedition CK06-06</strain>
    </source>
</reference>
<dbReference type="Gene3D" id="3.60.21.10">
    <property type="match status" value="1"/>
</dbReference>
<evidence type="ECO:0008006" key="2">
    <source>
        <dbReference type="Google" id="ProtNLM"/>
    </source>
</evidence>
<protein>
    <recommendedName>
        <fullName evidence="2">Calcineurin-like phosphoesterase domain-containing protein</fullName>
    </recommendedName>
</protein>